<protein>
    <recommendedName>
        <fullName evidence="3">Cyclin C-terminal domain-containing protein</fullName>
    </recommendedName>
</protein>
<dbReference type="CDD" id="cd20525">
    <property type="entry name" value="CYCLIN_CCNH_rpt2"/>
    <property type="match status" value="1"/>
</dbReference>
<gene>
    <name evidence="4" type="ORF">EJ05DRAFT_80119</name>
</gene>
<dbReference type="EMBL" id="ML996576">
    <property type="protein sequence ID" value="KAF2755855.1"/>
    <property type="molecule type" value="Genomic_DNA"/>
</dbReference>
<dbReference type="InterPro" id="IPR043198">
    <property type="entry name" value="Cyclin/Ssn8"/>
</dbReference>
<dbReference type="Pfam" id="PF16899">
    <property type="entry name" value="Cyclin_C_2"/>
    <property type="match status" value="1"/>
</dbReference>
<dbReference type="CDD" id="cd20524">
    <property type="entry name" value="CYCLIN_CCNH_rpt1"/>
    <property type="match status" value="1"/>
</dbReference>
<dbReference type="InterPro" id="IPR036915">
    <property type="entry name" value="Cyclin-like_sf"/>
</dbReference>
<dbReference type="GeneID" id="54491035"/>
<name>A0A6A6W023_9PEZI</name>
<dbReference type="GO" id="GO:0016538">
    <property type="term" value="F:cyclin-dependent protein serine/threonine kinase regulator activity"/>
    <property type="evidence" value="ECO:0007669"/>
    <property type="project" value="InterPro"/>
</dbReference>
<dbReference type="SUPFAM" id="SSF47954">
    <property type="entry name" value="Cyclin-like"/>
    <property type="match status" value="2"/>
</dbReference>
<sequence>MHLNEDAKYRTSTQFRYWNFTPDSLASLRRNTNRAAVERVKAAFDRRRKARIAADKAQNGGEVTVVSELQTKEVECLTLEEEQKLLGYYCAQCLKMGKDNFKYPANVYYMKRFYLFNSPMTYHPKDILKTALFVATKTENHHQDLDKYCGQIGGKKPTLRDDVLAPEFILTQALRFTFEVRHPFRAVLPGHSQSAVQLQQALLSLPQTSGGPEIIHEVHQMEKRITEAHSIASDRYLKNAALLTDAYFLYTPSQIWLAAHLLADEPLTLFYLDTKFTVAPGSNSSAPLKTRVISTIRSCATMISNGDTPSQPTLEERAELTRVDKKLYQCRNPDKIDLIGLNKAQKRDATMDGKLEEGLAKKRKIEREKQEKEADDFWGPPLPNTGAPG</sequence>
<dbReference type="PANTHER" id="PTHR10026">
    <property type="entry name" value="CYCLIN"/>
    <property type="match status" value="1"/>
</dbReference>
<feature type="compositionally biased region" description="Basic and acidic residues" evidence="2">
    <location>
        <begin position="345"/>
        <end position="372"/>
    </location>
</feature>
<evidence type="ECO:0000313" key="5">
    <source>
        <dbReference type="Proteomes" id="UP000799437"/>
    </source>
</evidence>
<reference evidence="4" key="1">
    <citation type="journal article" date="2020" name="Stud. Mycol.">
        <title>101 Dothideomycetes genomes: a test case for predicting lifestyles and emergence of pathogens.</title>
        <authorList>
            <person name="Haridas S."/>
            <person name="Albert R."/>
            <person name="Binder M."/>
            <person name="Bloem J."/>
            <person name="Labutti K."/>
            <person name="Salamov A."/>
            <person name="Andreopoulos B."/>
            <person name="Baker S."/>
            <person name="Barry K."/>
            <person name="Bills G."/>
            <person name="Bluhm B."/>
            <person name="Cannon C."/>
            <person name="Castanera R."/>
            <person name="Culley D."/>
            <person name="Daum C."/>
            <person name="Ezra D."/>
            <person name="Gonzalez J."/>
            <person name="Henrissat B."/>
            <person name="Kuo A."/>
            <person name="Liang C."/>
            <person name="Lipzen A."/>
            <person name="Lutzoni F."/>
            <person name="Magnuson J."/>
            <person name="Mondo S."/>
            <person name="Nolan M."/>
            <person name="Ohm R."/>
            <person name="Pangilinan J."/>
            <person name="Park H.-J."/>
            <person name="Ramirez L."/>
            <person name="Alfaro M."/>
            <person name="Sun H."/>
            <person name="Tritt A."/>
            <person name="Yoshinaga Y."/>
            <person name="Zwiers L.-H."/>
            <person name="Turgeon B."/>
            <person name="Goodwin S."/>
            <person name="Spatafora J."/>
            <person name="Crous P."/>
            <person name="Grigoriev I."/>
        </authorList>
    </citation>
    <scope>NUCLEOTIDE SEQUENCE</scope>
    <source>
        <strain evidence="4">CBS 121739</strain>
    </source>
</reference>
<feature type="domain" description="Cyclin C-terminal" evidence="3">
    <location>
        <begin position="198"/>
        <end position="304"/>
    </location>
</feature>
<dbReference type="RefSeq" id="XP_033598306.1">
    <property type="nucleotide sequence ID" value="XM_033749981.1"/>
</dbReference>
<organism evidence="4 5">
    <name type="scientific">Pseudovirgaria hyperparasitica</name>
    <dbReference type="NCBI Taxonomy" id="470096"/>
    <lineage>
        <taxon>Eukaryota</taxon>
        <taxon>Fungi</taxon>
        <taxon>Dikarya</taxon>
        <taxon>Ascomycota</taxon>
        <taxon>Pezizomycotina</taxon>
        <taxon>Dothideomycetes</taxon>
        <taxon>Dothideomycetes incertae sedis</taxon>
        <taxon>Acrospermales</taxon>
        <taxon>Acrospermaceae</taxon>
        <taxon>Pseudovirgaria</taxon>
    </lineage>
</organism>
<dbReference type="GO" id="GO:0006357">
    <property type="term" value="P:regulation of transcription by RNA polymerase II"/>
    <property type="evidence" value="ECO:0007669"/>
    <property type="project" value="InterPro"/>
</dbReference>
<keyword evidence="5" id="KW-1185">Reference proteome</keyword>
<accession>A0A6A6W023</accession>
<dbReference type="OrthoDB" id="340962at2759"/>
<keyword evidence="1" id="KW-0195">Cyclin</keyword>
<evidence type="ECO:0000259" key="3">
    <source>
        <dbReference type="Pfam" id="PF16899"/>
    </source>
</evidence>
<dbReference type="Proteomes" id="UP000799437">
    <property type="component" value="Unassembled WGS sequence"/>
</dbReference>
<dbReference type="Gene3D" id="1.10.472.10">
    <property type="entry name" value="Cyclin-like"/>
    <property type="match status" value="2"/>
</dbReference>
<evidence type="ECO:0000313" key="4">
    <source>
        <dbReference type="EMBL" id="KAF2755855.1"/>
    </source>
</evidence>
<dbReference type="AlphaFoldDB" id="A0A6A6W023"/>
<evidence type="ECO:0000256" key="1">
    <source>
        <dbReference type="ARBA" id="ARBA00023127"/>
    </source>
</evidence>
<evidence type="ECO:0000256" key="2">
    <source>
        <dbReference type="SAM" id="MobiDB-lite"/>
    </source>
</evidence>
<proteinExistence type="predicted"/>
<feature type="region of interest" description="Disordered" evidence="2">
    <location>
        <begin position="345"/>
        <end position="389"/>
    </location>
</feature>
<dbReference type="InterPro" id="IPR031658">
    <property type="entry name" value="Cyclin_C_2"/>
</dbReference>